<feature type="region of interest" description="Disordered" evidence="4">
    <location>
        <begin position="114"/>
        <end position="188"/>
    </location>
</feature>
<proteinExistence type="inferred from homology"/>
<dbReference type="HAMAP" id="MF_00984">
    <property type="entry name" value="SSB"/>
    <property type="match status" value="1"/>
</dbReference>
<dbReference type="InterPro" id="IPR011344">
    <property type="entry name" value="ssDNA-bd"/>
</dbReference>
<evidence type="ECO:0000256" key="4">
    <source>
        <dbReference type="SAM" id="MobiDB-lite"/>
    </source>
</evidence>
<dbReference type="NCBIfam" id="TIGR00621">
    <property type="entry name" value="ssb"/>
    <property type="match status" value="1"/>
</dbReference>
<reference evidence="5" key="1">
    <citation type="submission" date="2020-10" db="EMBL/GenBank/DDBJ databases">
        <authorList>
            <person name="Gilroy R."/>
        </authorList>
    </citation>
    <scope>NUCLEOTIDE SEQUENCE</scope>
    <source>
        <strain evidence="5">11167</strain>
    </source>
</reference>
<dbReference type="Pfam" id="PF00436">
    <property type="entry name" value="SSB"/>
    <property type="match status" value="1"/>
</dbReference>
<gene>
    <name evidence="5" type="primary">ssb</name>
    <name evidence="5" type="ORF">IAC42_04195</name>
</gene>
<name>A0A9D9EAK7_9SPIR</name>
<dbReference type="PROSITE" id="PS50935">
    <property type="entry name" value="SSB"/>
    <property type="match status" value="1"/>
</dbReference>
<dbReference type="AlphaFoldDB" id="A0A9D9EAK7"/>
<evidence type="ECO:0000313" key="5">
    <source>
        <dbReference type="EMBL" id="MBO8442940.1"/>
    </source>
</evidence>
<dbReference type="PANTHER" id="PTHR10302:SF0">
    <property type="entry name" value="SINGLE-STRANDED DNA-BINDING PROTEIN, MITOCHONDRIAL"/>
    <property type="match status" value="1"/>
</dbReference>
<evidence type="ECO:0000256" key="3">
    <source>
        <dbReference type="RuleBase" id="RU000524"/>
    </source>
</evidence>
<dbReference type="SUPFAM" id="SSF50249">
    <property type="entry name" value="Nucleic acid-binding proteins"/>
    <property type="match status" value="1"/>
</dbReference>
<comment type="caution">
    <text evidence="5">The sequence shown here is derived from an EMBL/GenBank/DDBJ whole genome shotgun (WGS) entry which is preliminary data.</text>
</comment>
<dbReference type="EMBL" id="JADIMU010000026">
    <property type="protein sequence ID" value="MBO8442940.1"/>
    <property type="molecule type" value="Genomic_DNA"/>
</dbReference>
<dbReference type="CDD" id="cd04496">
    <property type="entry name" value="SSB_OBF"/>
    <property type="match status" value="1"/>
</dbReference>
<dbReference type="GO" id="GO:0003697">
    <property type="term" value="F:single-stranded DNA binding"/>
    <property type="evidence" value="ECO:0007669"/>
    <property type="project" value="UniProtKB-UniRule"/>
</dbReference>
<dbReference type="Proteomes" id="UP000823633">
    <property type="component" value="Unassembled WGS sequence"/>
</dbReference>
<sequence>MADINTVCLTGRLTRQAEIRYSQSGGGAIVRFSLAVNRRKRTADGQGWEDEANFFDCVYFGRAAEAVNQYLTQGRQVAISGELRQNKWEQDGQARSKVEIAVINLTLCGGRPDAAAPANSGAGSFQRPAYGQQTAAGRQSAPSQPYAQSSQNRFSGNFSRPQADAPAPSGDDFSVGGPESYGDDDVPF</sequence>
<dbReference type="PANTHER" id="PTHR10302">
    <property type="entry name" value="SINGLE-STRANDED DNA-BINDING PROTEIN"/>
    <property type="match status" value="1"/>
</dbReference>
<dbReference type="InterPro" id="IPR012340">
    <property type="entry name" value="NA-bd_OB-fold"/>
</dbReference>
<dbReference type="GO" id="GO:0009295">
    <property type="term" value="C:nucleoid"/>
    <property type="evidence" value="ECO:0007669"/>
    <property type="project" value="TreeGrafter"/>
</dbReference>
<comment type="caution">
    <text evidence="2">Lacks conserved residue(s) required for the propagation of feature annotation.</text>
</comment>
<reference evidence="5" key="2">
    <citation type="journal article" date="2021" name="PeerJ">
        <title>Extensive microbial diversity within the chicken gut microbiome revealed by metagenomics and culture.</title>
        <authorList>
            <person name="Gilroy R."/>
            <person name="Ravi A."/>
            <person name="Getino M."/>
            <person name="Pursley I."/>
            <person name="Horton D.L."/>
            <person name="Alikhan N.F."/>
            <person name="Baker D."/>
            <person name="Gharbi K."/>
            <person name="Hall N."/>
            <person name="Watson M."/>
            <person name="Adriaenssens E.M."/>
            <person name="Foster-Nyarko E."/>
            <person name="Jarju S."/>
            <person name="Secka A."/>
            <person name="Antonio M."/>
            <person name="Oren A."/>
            <person name="Chaudhuri R.R."/>
            <person name="La Ragione R."/>
            <person name="Hildebrand F."/>
            <person name="Pallen M.J."/>
        </authorList>
    </citation>
    <scope>NUCLEOTIDE SEQUENCE</scope>
    <source>
        <strain evidence="5">11167</strain>
    </source>
</reference>
<keyword evidence="1 2" id="KW-0238">DNA-binding</keyword>
<evidence type="ECO:0000256" key="1">
    <source>
        <dbReference type="ARBA" id="ARBA00023125"/>
    </source>
</evidence>
<feature type="compositionally biased region" description="Low complexity" evidence="4">
    <location>
        <begin position="139"/>
        <end position="151"/>
    </location>
</feature>
<evidence type="ECO:0000256" key="2">
    <source>
        <dbReference type="HAMAP-Rule" id="MF_00984"/>
    </source>
</evidence>
<organism evidence="5 6">
    <name type="scientific">Candidatus Aphodenecus pullistercoris</name>
    <dbReference type="NCBI Taxonomy" id="2840669"/>
    <lineage>
        <taxon>Bacteria</taxon>
        <taxon>Pseudomonadati</taxon>
        <taxon>Spirochaetota</taxon>
        <taxon>Spirochaetia</taxon>
        <taxon>Spirochaetales</taxon>
        <taxon>Candidatus Aphodenecus</taxon>
    </lineage>
</organism>
<dbReference type="InterPro" id="IPR000424">
    <property type="entry name" value="Primosome_PriB/ssb"/>
</dbReference>
<comment type="subunit">
    <text evidence="2">Homotetramer.</text>
</comment>
<dbReference type="Gene3D" id="2.40.50.140">
    <property type="entry name" value="Nucleic acid-binding proteins"/>
    <property type="match status" value="1"/>
</dbReference>
<evidence type="ECO:0000313" key="6">
    <source>
        <dbReference type="Proteomes" id="UP000823633"/>
    </source>
</evidence>
<accession>A0A9D9EAK7</accession>
<protein>
    <recommendedName>
        <fullName evidence="2 3">Single-stranded DNA-binding protein</fullName>
        <shortName evidence="2">SSB</shortName>
    </recommendedName>
</protein>
<dbReference type="GO" id="GO:0006260">
    <property type="term" value="P:DNA replication"/>
    <property type="evidence" value="ECO:0007669"/>
    <property type="project" value="InterPro"/>
</dbReference>